<evidence type="ECO:0000313" key="2">
    <source>
        <dbReference type="EMBL" id="ACB61029.1"/>
    </source>
</evidence>
<gene>
    <name evidence="2" type="ordered locus">Exig_1573</name>
</gene>
<dbReference type="EMBL" id="CP001022">
    <property type="protein sequence ID" value="ACB61029.1"/>
    <property type="molecule type" value="Genomic_DNA"/>
</dbReference>
<reference evidence="3" key="3">
    <citation type="submission" date="2008-04" db="EMBL/GenBank/DDBJ databases">
        <title>Complete sequence of chromosome of Exiguobacterium sibiricum 255-15.</title>
        <authorList>
            <consortium name="US DOE Joint Genome Institute"/>
            <person name="Copeland A."/>
            <person name="Lucas S."/>
            <person name="Lapidus A."/>
            <person name="Glavina del Rio T."/>
            <person name="Dalin E."/>
            <person name="Tice H."/>
            <person name="Bruce D."/>
            <person name="Goodwin L."/>
            <person name="Pitluck S."/>
            <person name="Kiss H."/>
            <person name="Chertkov O."/>
            <person name="Monk C."/>
            <person name="Brettin T."/>
            <person name="Detter J.C."/>
            <person name="Han C."/>
            <person name="Kuske C.R."/>
            <person name="Schmutz J."/>
            <person name="Larimer F."/>
            <person name="Land M."/>
            <person name="Hauser L."/>
            <person name="Kyrpides N."/>
            <person name="Mikhailova N."/>
            <person name="Vishnivetskaya T."/>
            <person name="Rodrigues D.F."/>
            <person name="Gilichinsky D."/>
            <person name="Tiedje J."/>
            <person name="Richardson P."/>
        </authorList>
    </citation>
    <scope>NUCLEOTIDE SEQUENCE [LARGE SCALE GENOMIC DNA]</scope>
    <source>
        <strain evidence="3">DSM 17290 / CIP 109462 / JCM 13490 / 255-15</strain>
    </source>
</reference>
<dbReference type="STRING" id="262543.Exig_1573"/>
<dbReference type="KEGG" id="esi:Exig_1573"/>
<accession>B1YGM5</accession>
<dbReference type="Proteomes" id="UP000001681">
    <property type="component" value="Chromosome"/>
</dbReference>
<reference evidence="2 3" key="1">
    <citation type="journal article" date="2006" name="Extremophiles">
        <title>Characterization of Exiguobacterium isolates from the Siberian permafrost. Description of Exiguobacterium sibiricum sp. nov.</title>
        <authorList>
            <person name="Rodrigues D.F."/>
            <person name="Goris J."/>
            <person name="Vishnivetskaya T."/>
            <person name="Gilichinsky D."/>
            <person name="Thomashow M.F."/>
            <person name="Tiedje J.M."/>
        </authorList>
    </citation>
    <scope>NUCLEOTIDE SEQUENCE [LARGE SCALE GENOMIC DNA]</scope>
    <source>
        <strain evidence="3">DSM 17290 / CIP 109462 / JCM 13490 / 255-15</strain>
    </source>
</reference>
<keyword evidence="1" id="KW-0732">Signal</keyword>
<organism evidence="2 3">
    <name type="scientific">Exiguobacterium sibiricum (strain DSM 17290 / CCUG 55495 / CIP 109462 / JCM 13490 / 255-15)</name>
    <dbReference type="NCBI Taxonomy" id="262543"/>
    <lineage>
        <taxon>Bacteria</taxon>
        <taxon>Bacillati</taxon>
        <taxon>Bacillota</taxon>
        <taxon>Bacilli</taxon>
        <taxon>Bacillales</taxon>
        <taxon>Bacillales Family XII. Incertae Sedis</taxon>
        <taxon>Exiguobacterium</taxon>
    </lineage>
</organism>
<dbReference type="AlphaFoldDB" id="B1YGM5"/>
<feature type="chain" id="PRO_5039221902" evidence="1">
    <location>
        <begin position="27"/>
        <end position="203"/>
    </location>
</feature>
<evidence type="ECO:0000313" key="3">
    <source>
        <dbReference type="Proteomes" id="UP000001681"/>
    </source>
</evidence>
<name>B1YGM5_EXIS2</name>
<dbReference type="OrthoDB" id="2351605at2"/>
<proteinExistence type="predicted"/>
<feature type="signal peptide" evidence="1">
    <location>
        <begin position="1"/>
        <end position="26"/>
    </location>
</feature>
<protein>
    <submittedName>
        <fullName evidence="2">Uncharacterized protein</fullName>
    </submittedName>
</protein>
<dbReference type="RefSeq" id="WP_012370449.1">
    <property type="nucleotide sequence ID" value="NC_010556.1"/>
</dbReference>
<dbReference type="HOGENOM" id="CLU_1324739_0_0_9"/>
<sequence>MKKRIWLFLAMICLAGGLLSSLKQTAQIAAYGVTPQTLIDVMNQYPAKVPFSTKQVYWIEPLGDSHTIAFVKTEKAHLLLVLQQTDSTYRIVRLIRQAPQPNDWFEGRLLEIEQKRYLAVYGENRSQNLNRLTFDPYKATYDGKQERNVPLKDIKRTLDVRKKDSFHTIQALPEAFPRSLFFDIHAVDAQGNEQLRRLSNTLD</sequence>
<evidence type="ECO:0000256" key="1">
    <source>
        <dbReference type="SAM" id="SignalP"/>
    </source>
</evidence>
<keyword evidence="3" id="KW-1185">Reference proteome</keyword>
<reference evidence="2 3" key="2">
    <citation type="journal article" date="2008" name="BMC Genomics">
        <title>Architecture of thermal adaptation in an Exiguobacterium sibiricum strain isolated from 3 million year old permafrost: a genome and transcriptome approach.</title>
        <authorList>
            <person name="Rodrigues D.F."/>
            <person name="Ivanova N."/>
            <person name="He Z."/>
            <person name="Huebner M."/>
            <person name="Zhou J."/>
            <person name="Tiedje J.M."/>
        </authorList>
    </citation>
    <scope>NUCLEOTIDE SEQUENCE [LARGE SCALE GENOMIC DNA]</scope>
    <source>
        <strain evidence="3">DSM 17290 / CIP 109462 / JCM 13490 / 255-15</strain>
    </source>
</reference>